<gene>
    <name evidence="1" type="ORF">DDR33_06165</name>
</gene>
<organism evidence="1 2">
    <name type="scientific">Pararcticibacter amylolyticus</name>
    <dbReference type="NCBI Taxonomy" id="2173175"/>
    <lineage>
        <taxon>Bacteria</taxon>
        <taxon>Pseudomonadati</taxon>
        <taxon>Bacteroidota</taxon>
        <taxon>Sphingobacteriia</taxon>
        <taxon>Sphingobacteriales</taxon>
        <taxon>Sphingobacteriaceae</taxon>
        <taxon>Pararcticibacter</taxon>
    </lineage>
</organism>
<name>A0A2U2PJ38_9SPHI</name>
<sequence>MDFNFGEFRGECFSIDGKKLQTYEECKEWLAIKYHYRGWDVLVRMIDDRGIVKMFEEQAMDLYTYLLGKEQIK</sequence>
<accession>A0A2U2PJ38</accession>
<comment type="caution">
    <text evidence="1">The sequence shown here is derived from an EMBL/GenBank/DDBJ whole genome shotgun (WGS) entry which is preliminary data.</text>
</comment>
<proteinExistence type="predicted"/>
<protein>
    <submittedName>
        <fullName evidence="1">Uncharacterized protein</fullName>
    </submittedName>
</protein>
<evidence type="ECO:0000313" key="1">
    <source>
        <dbReference type="EMBL" id="PWG81417.1"/>
    </source>
</evidence>
<dbReference type="EMBL" id="QEAS01000004">
    <property type="protein sequence ID" value="PWG81417.1"/>
    <property type="molecule type" value="Genomic_DNA"/>
</dbReference>
<dbReference type="AlphaFoldDB" id="A0A2U2PJ38"/>
<dbReference type="RefSeq" id="WP_109414901.1">
    <property type="nucleotide sequence ID" value="NZ_QEAS01000004.1"/>
</dbReference>
<dbReference type="Proteomes" id="UP000245647">
    <property type="component" value="Unassembled WGS sequence"/>
</dbReference>
<evidence type="ECO:0000313" key="2">
    <source>
        <dbReference type="Proteomes" id="UP000245647"/>
    </source>
</evidence>
<keyword evidence="2" id="KW-1185">Reference proteome</keyword>
<reference evidence="1 2" key="1">
    <citation type="submission" date="2018-04" db="EMBL/GenBank/DDBJ databases">
        <title>Pedobacter chongqingensis sp. nov., isolated from a rottenly hemp rope.</title>
        <authorList>
            <person name="Cai Y."/>
        </authorList>
    </citation>
    <scope>NUCLEOTIDE SEQUENCE [LARGE SCALE GENOMIC DNA]</scope>
    <source>
        <strain evidence="1 2">FJ4-8</strain>
    </source>
</reference>